<gene>
    <name evidence="1" type="ORF">H9634_06730</name>
</gene>
<protein>
    <submittedName>
        <fullName evidence="1">Uncharacterized protein</fullName>
    </submittedName>
</protein>
<dbReference type="Proteomes" id="UP000651517">
    <property type="component" value="Unassembled WGS sequence"/>
</dbReference>
<reference evidence="1 2" key="1">
    <citation type="submission" date="2020-08" db="EMBL/GenBank/DDBJ databases">
        <title>A Genomic Blueprint of the Chicken Gut Microbiome.</title>
        <authorList>
            <person name="Gilroy R."/>
            <person name="Ravi A."/>
            <person name="Getino M."/>
            <person name="Pursley I."/>
            <person name="Horton D.L."/>
            <person name="Alikhan N.-F."/>
            <person name="Baker D."/>
            <person name="Gharbi K."/>
            <person name="Hall N."/>
            <person name="Watson M."/>
            <person name="Adriaenssens E.M."/>
            <person name="Foster-Nyarko E."/>
            <person name="Jarju S."/>
            <person name="Secka A."/>
            <person name="Antonio M."/>
            <person name="Oren A."/>
            <person name="Chaudhuri R."/>
            <person name="La Ragione R.M."/>
            <person name="Hildebrand F."/>
            <person name="Pallen M.J."/>
        </authorList>
    </citation>
    <scope>NUCLEOTIDE SEQUENCE [LARGE SCALE GENOMIC DNA]</scope>
    <source>
        <strain evidence="1 2">Re57</strain>
    </source>
</reference>
<comment type="caution">
    <text evidence="1">The sequence shown here is derived from an EMBL/GenBank/DDBJ whole genome shotgun (WGS) entry which is preliminary data.</text>
</comment>
<keyword evidence="2" id="KW-1185">Reference proteome</keyword>
<name>A0ABR8WTX9_9MICO</name>
<evidence type="ECO:0000313" key="2">
    <source>
        <dbReference type="Proteomes" id="UP000651517"/>
    </source>
</evidence>
<dbReference type="EMBL" id="JACSPY010000005">
    <property type="protein sequence ID" value="MBD8020469.1"/>
    <property type="molecule type" value="Genomic_DNA"/>
</dbReference>
<sequence>MSAVEQKVGAAVESVMGRGACSKREEFAPGTPLNEWSRLVEDLQDDALFGPLEGSLVAVDCVRSAPTEMYPDGEEHVLLRFFTDSADVDSDFHQTLPSVQDDYEAAFFTHDEEKWTAYVSLADEKTMDVLESTLGAELHGPGDFQP</sequence>
<dbReference type="RefSeq" id="WP_191725936.1">
    <property type="nucleotide sequence ID" value="NZ_JACSPY010000005.1"/>
</dbReference>
<accession>A0ABR8WTX9</accession>
<organism evidence="1 2">
    <name type="scientific">Brevibacterium gallinarum</name>
    <dbReference type="NCBI Taxonomy" id="2762220"/>
    <lineage>
        <taxon>Bacteria</taxon>
        <taxon>Bacillati</taxon>
        <taxon>Actinomycetota</taxon>
        <taxon>Actinomycetes</taxon>
        <taxon>Micrococcales</taxon>
        <taxon>Brevibacteriaceae</taxon>
        <taxon>Brevibacterium</taxon>
    </lineage>
</organism>
<evidence type="ECO:0000313" key="1">
    <source>
        <dbReference type="EMBL" id="MBD8020469.1"/>
    </source>
</evidence>
<proteinExistence type="predicted"/>